<feature type="region of interest" description="Disordered" evidence="10">
    <location>
        <begin position="43"/>
        <end position="78"/>
    </location>
</feature>
<dbReference type="PANTHER" id="PTHR31221:SF125">
    <property type="entry name" value="WRKY TRANSCRIPTION FACTOR 1"/>
    <property type="match status" value="1"/>
</dbReference>
<dbReference type="PROSITE" id="PS50811">
    <property type="entry name" value="WRKY"/>
    <property type="match status" value="2"/>
</dbReference>
<evidence type="ECO:0000256" key="7">
    <source>
        <dbReference type="ARBA" id="ARBA00023163"/>
    </source>
</evidence>
<dbReference type="GO" id="GO:0043565">
    <property type="term" value="F:sequence-specific DNA binding"/>
    <property type="evidence" value="ECO:0007669"/>
    <property type="project" value="InterPro"/>
</dbReference>
<feature type="region of interest" description="Disordered" evidence="10">
    <location>
        <begin position="120"/>
        <end position="162"/>
    </location>
</feature>
<dbReference type="InterPro" id="IPR003657">
    <property type="entry name" value="WRKY_dom"/>
</dbReference>
<reference evidence="12" key="2">
    <citation type="submission" date="2022-03" db="EMBL/GenBank/DDBJ databases">
        <title>Draft title - Genomic analysis of global carrot germplasm unveils the trajectory of domestication and the origin of high carotenoid orange carrot.</title>
        <authorList>
            <person name="Iorizzo M."/>
            <person name="Ellison S."/>
            <person name="Senalik D."/>
            <person name="Macko-Podgorni A."/>
            <person name="Grzebelus D."/>
            <person name="Bostan H."/>
            <person name="Rolling W."/>
            <person name="Curaba J."/>
            <person name="Simon P."/>
        </authorList>
    </citation>
    <scope>NUCLEOTIDE SEQUENCE</scope>
    <source>
        <tissue evidence="12">Leaf</tissue>
    </source>
</reference>
<evidence type="ECO:0000256" key="5">
    <source>
        <dbReference type="ARBA" id="ARBA00023015"/>
    </source>
</evidence>
<evidence type="ECO:0000256" key="9">
    <source>
        <dbReference type="ARBA" id="ARBA00061157"/>
    </source>
</evidence>
<dbReference type="GO" id="GO:0005634">
    <property type="term" value="C:nucleus"/>
    <property type="evidence" value="ECO:0007669"/>
    <property type="project" value="UniProtKB-SubCell"/>
</dbReference>
<dbReference type="PANTHER" id="PTHR31221">
    <property type="entry name" value="WRKY TRANSCRIPTION FACTOR PROTEIN 1-RELATED"/>
    <property type="match status" value="1"/>
</dbReference>
<evidence type="ECO:0000256" key="1">
    <source>
        <dbReference type="ARBA" id="ARBA00004123"/>
    </source>
</evidence>
<keyword evidence="8" id="KW-0539">Nucleus</keyword>
<evidence type="ECO:0000313" key="13">
    <source>
        <dbReference type="Proteomes" id="UP000077755"/>
    </source>
</evidence>
<evidence type="ECO:0000256" key="3">
    <source>
        <dbReference type="ARBA" id="ARBA00022737"/>
    </source>
</evidence>
<dbReference type="GO" id="GO:0046872">
    <property type="term" value="F:metal ion binding"/>
    <property type="evidence" value="ECO:0007669"/>
    <property type="project" value="UniProtKB-KW"/>
</dbReference>
<feature type="compositionally biased region" description="Basic and acidic residues" evidence="10">
    <location>
        <begin position="66"/>
        <end position="77"/>
    </location>
</feature>
<feature type="region of interest" description="Disordered" evidence="10">
    <location>
        <begin position="245"/>
        <end position="299"/>
    </location>
</feature>
<name>A0AAF0X8Y3_DAUCS</name>
<keyword evidence="4" id="KW-0862">Zinc</keyword>
<dbReference type="SUPFAM" id="SSF118290">
    <property type="entry name" value="WRKY DNA-binding domain"/>
    <property type="match status" value="2"/>
</dbReference>
<dbReference type="AlphaFoldDB" id="A0AAF0X8Y3"/>
<evidence type="ECO:0000256" key="10">
    <source>
        <dbReference type="SAM" id="MobiDB-lite"/>
    </source>
</evidence>
<feature type="compositionally biased region" description="Polar residues" evidence="10">
    <location>
        <begin position="245"/>
        <end position="276"/>
    </location>
</feature>
<comment type="similarity">
    <text evidence="9">Belongs to the WRKY group I family.</text>
</comment>
<dbReference type="Pfam" id="PF03106">
    <property type="entry name" value="WRKY"/>
    <property type="match status" value="2"/>
</dbReference>
<keyword evidence="5" id="KW-0805">Transcription regulation</keyword>
<gene>
    <name evidence="12" type="ORF">DCAR_0522013</name>
</gene>
<dbReference type="InterPro" id="IPR044810">
    <property type="entry name" value="WRKY_plant"/>
</dbReference>
<dbReference type="SMART" id="SM00774">
    <property type="entry name" value="WRKY"/>
    <property type="match status" value="2"/>
</dbReference>
<evidence type="ECO:0000256" key="8">
    <source>
        <dbReference type="ARBA" id="ARBA00023242"/>
    </source>
</evidence>
<dbReference type="Proteomes" id="UP000077755">
    <property type="component" value="Chromosome 5"/>
</dbReference>
<organism evidence="12 13">
    <name type="scientific">Daucus carota subsp. sativus</name>
    <name type="common">Carrot</name>
    <dbReference type="NCBI Taxonomy" id="79200"/>
    <lineage>
        <taxon>Eukaryota</taxon>
        <taxon>Viridiplantae</taxon>
        <taxon>Streptophyta</taxon>
        <taxon>Embryophyta</taxon>
        <taxon>Tracheophyta</taxon>
        <taxon>Spermatophyta</taxon>
        <taxon>Magnoliopsida</taxon>
        <taxon>eudicotyledons</taxon>
        <taxon>Gunneridae</taxon>
        <taxon>Pentapetalae</taxon>
        <taxon>asterids</taxon>
        <taxon>campanulids</taxon>
        <taxon>Apiales</taxon>
        <taxon>Apiaceae</taxon>
        <taxon>Apioideae</taxon>
        <taxon>Scandiceae</taxon>
        <taxon>Daucinae</taxon>
        <taxon>Daucus</taxon>
        <taxon>Daucus sect. Daucus</taxon>
    </lineage>
</organism>
<reference evidence="12" key="1">
    <citation type="journal article" date="2016" name="Nat. Genet.">
        <title>A high-quality carrot genome assembly provides new insights into carotenoid accumulation and asterid genome evolution.</title>
        <authorList>
            <person name="Iorizzo M."/>
            <person name="Ellison S."/>
            <person name="Senalik D."/>
            <person name="Zeng P."/>
            <person name="Satapoomin P."/>
            <person name="Huang J."/>
            <person name="Bowman M."/>
            <person name="Iovene M."/>
            <person name="Sanseverino W."/>
            <person name="Cavagnaro P."/>
            <person name="Yildiz M."/>
            <person name="Macko-Podgorni A."/>
            <person name="Moranska E."/>
            <person name="Grzebelus E."/>
            <person name="Grzebelus D."/>
            <person name="Ashrafi H."/>
            <person name="Zheng Z."/>
            <person name="Cheng S."/>
            <person name="Spooner D."/>
            <person name="Van Deynze A."/>
            <person name="Simon P."/>
        </authorList>
    </citation>
    <scope>NUCLEOTIDE SEQUENCE</scope>
    <source>
        <tissue evidence="12">Leaf</tissue>
    </source>
</reference>
<proteinExistence type="inferred from homology"/>
<dbReference type="Gene3D" id="2.20.25.80">
    <property type="entry name" value="WRKY domain"/>
    <property type="match status" value="2"/>
</dbReference>
<evidence type="ECO:0000256" key="6">
    <source>
        <dbReference type="ARBA" id="ARBA00023125"/>
    </source>
</evidence>
<feature type="domain" description="WRKY" evidence="11">
    <location>
        <begin position="73"/>
        <end position="131"/>
    </location>
</feature>
<sequence>MPANVPDTLQKIIDHETYLSASQSDQEKSSLSLKQAKILEKLPLRRNPDVGVQTLPSVQEGSGRSKLPEKPSDDGYNWRKYGQKLVRGNQFVRSYYKCTFPSCPAKKQVERSHEGYITNINCRGNHEHPKPQPSPQTPVSVQASSPEKRRDSSISDDNLASANRANGESRIVIQTTSLVDIVNDGYRWRKYGQKLVKGNSNPRSYYRCSNTGCPVKKHVERASHDSKVVITTYEGQHDHTIPSAQTVTHNTSGADTDVTPQNASGADTDVAPQNSESRSETEEKEVAGLDMVVHVSETE</sequence>
<keyword evidence="2" id="KW-0479">Metal-binding</keyword>
<feature type="domain" description="WRKY" evidence="11">
    <location>
        <begin position="177"/>
        <end position="242"/>
    </location>
</feature>
<feature type="compositionally biased region" description="Basic and acidic residues" evidence="10">
    <location>
        <begin position="277"/>
        <end position="287"/>
    </location>
</feature>
<keyword evidence="7" id="KW-0804">Transcription</keyword>
<keyword evidence="6" id="KW-0238">DNA-binding</keyword>
<evidence type="ECO:0000259" key="11">
    <source>
        <dbReference type="PROSITE" id="PS50811"/>
    </source>
</evidence>
<dbReference type="FunFam" id="2.20.25.80:FF:000003">
    <property type="entry name" value="WRKY transcription factor 57"/>
    <property type="match status" value="1"/>
</dbReference>
<dbReference type="EMBL" id="CP093347">
    <property type="protein sequence ID" value="WOH02624.1"/>
    <property type="molecule type" value="Genomic_DNA"/>
</dbReference>
<keyword evidence="3" id="KW-0677">Repeat</keyword>
<keyword evidence="13" id="KW-1185">Reference proteome</keyword>
<evidence type="ECO:0000256" key="2">
    <source>
        <dbReference type="ARBA" id="ARBA00022723"/>
    </source>
</evidence>
<accession>A0AAF0X8Y3</accession>
<comment type="subcellular location">
    <subcellularLocation>
        <location evidence="1">Nucleus</location>
    </subcellularLocation>
</comment>
<evidence type="ECO:0000313" key="12">
    <source>
        <dbReference type="EMBL" id="WOH02624.1"/>
    </source>
</evidence>
<evidence type="ECO:0000256" key="4">
    <source>
        <dbReference type="ARBA" id="ARBA00022833"/>
    </source>
</evidence>
<protein>
    <recommendedName>
        <fullName evidence="11">WRKY domain-containing protein</fullName>
    </recommendedName>
</protein>
<dbReference type="InterPro" id="IPR036576">
    <property type="entry name" value="WRKY_dom_sf"/>
</dbReference>
<dbReference type="FunFam" id="2.20.25.80:FF:000006">
    <property type="entry name" value="WRKY transcription factor"/>
    <property type="match status" value="1"/>
</dbReference>
<dbReference type="GO" id="GO:0003700">
    <property type="term" value="F:DNA-binding transcription factor activity"/>
    <property type="evidence" value="ECO:0007669"/>
    <property type="project" value="InterPro"/>
</dbReference>